<dbReference type="EMBL" id="CAGKOT010000041">
    <property type="protein sequence ID" value="CAB5379907.1"/>
    <property type="molecule type" value="Genomic_DNA"/>
</dbReference>
<accession>A0A916EG71</accession>
<reference evidence="1" key="1">
    <citation type="submission" date="2020-05" db="EMBL/GenBank/DDBJ databases">
        <authorList>
            <person name="Rincon C."/>
            <person name="Sanders R I."/>
            <person name="Robbins C."/>
            <person name="Chaturvedi A."/>
        </authorList>
    </citation>
    <scope>NUCLEOTIDE SEQUENCE</scope>
    <source>
        <strain evidence="1">CHB12</strain>
    </source>
</reference>
<sequence>MEKESSGEKSLAKLISGDHVIEKFQGLVRSYRLLDLYVKGKPKWRVMKNGAKYFQEFSSHFWKKPGKFIVLVNIHDIHDQNLKIHYSFLFIYFFIHDNITT</sequence>
<dbReference type="OrthoDB" id="2426857at2759"/>
<evidence type="ECO:0000313" key="2">
    <source>
        <dbReference type="Proteomes" id="UP000684084"/>
    </source>
</evidence>
<dbReference type="Proteomes" id="UP000684084">
    <property type="component" value="Unassembled WGS sequence"/>
</dbReference>
<evidence type="ECO:0000313" key="1">
    <source>
        <dbReference type="EMBL" id="CAB5379907.1"/>
    </source>
</evidence>
<protein>
    <submittedName>
        <fullName evidence="1">Uncharacterized protein</fullName>
    </submittedName>
</protein>
<name>A0A916EG71_9GLOM</name>
<organism evidence="1 2">
    <name type="scientific">Rhizophagus irregularis</name>
    <dbReference type="NCBI Taxonomy" id="588596"/>
    <lineage>
        <taxon>Eukaryota</taxon>
        <taxon>Fungi</taxon>
        <taxon>Fungi incertae sedis</taxon>
        <taxon>Mucoromycota</taxon>
        <taxon>Glomeromycotina</taxon>
        <taxon>Glomeromycetes</taxon>
        <taxon>Glomerales</taxon>
        <taxon>Glomeraceae</taxon>
        <taxon>Rhizophagus</taxon>
    </lineage>
</organism>
<comment type="caution">
    <text evidence="1">The sequence shown here is derived from an EMBL/GenBank/DDBJ whole genome shotgun (WGS) entry which is preliminary data.</text>
</comment>
<proteinExistence type="predicted"/>
<dbReference type="AlphaFoldDB" id="A0A916EG71"/>
<gene>
    <name evidence="1" type="ORF">CHRIB12_LOCUS16860</name>
</gene>